<sequence length="79" mass="8546">MTRVIWDCSALPGLQNSVKSSSFTGGYSISHKGNSSMVQMELSLSNSPVTSYSLIVNRQPAGRVWKMQGRDGPGLILVM</sequence>
<organism evidence="1 2">
    <name type="scientific">Aspergillus pseudocaelatus</name>
    <dbReference type="NCBI Taxonomy" id="1825620"/>
    <lineage>
        <taxon>Eukaryota</taxon>
        <taxon>Fungi</taxon>
        <taxon>Dikarya</taxon>
        <taxon>Ascomycota</taxon>
        <taxon>Pezizomycotina</taxon>
        <taxon>Eurotiomycetes</taxon>
        <taxon>Eurotiomycetidae</taxon>
        <taxon>Eurotiales</taxon>
        <taxon>Aspergillaceae</taxon>
        <taxon>Aspergillus</taxon>
        <taxon>Aspergillus subgen. Circumdati</taxon>
    </lineage>
</organism>
<evidence type="ECO:0000313" key="2">
    <source>
        <dbReference type="Proteomes" id="UP000325395"/>
    </source>
</evidence>
<name>A0ABQ6W030_9EURO</name>
<gene>
    <name evidence="1" type="ORF">BDV36DRAFT_277660</name>
</gene>
<protein>
    <submittedName>
        <fullName evidence="1">Uncharacterized protein</fullName>
    </submittedName>
</protein>
<dbReference type="EMBL" id="ML735939">
    <property type="protein sequence ID" value="KAE8410504.1"/>
    <property type="molecule type" value="Genomic_DNA"/>
</dbReference>
<keyword evidence="2" id="KW-1185">Reference proteome</keyword>
<reference evidence="1 2" key="1">
    <citation type="submission" date="2019-04" db="EMBL/GenBank/DDBJ databases">
        <authorList>
            <consortium name="DOE Joint Genome Institute"/>
            <person name="Mondo S."/>
            <person name="Kjaerbolling I."/>
            <person name="Vesth T."/>
            <person name="Frisvad J.C."/>
            <person name="Nybo J.L."/>
            <person name="Theobald S."/>
            <person name="Kildgaard S."/>
            <person name="Isbrandt T."/>
            <person name="Kuo A."/>
            <person name="Sato A."/>
            <person name="Lyhne E.K."/>
            <person name="Kogle M.E."/>
            <person name="Wiebenga A."/>
            <person name="Kun R.S."/>
            <person name="Lubbers R.J."/>
            <person name="Makela M.R."/>
            <person name="Barry K."/>
            <person name="Chovatia M."/>
            <person name="Clum A."/>
            <person name="Daum C."/>
            <person name="Haridas S."/>
            <person name="He G."/>
            <person name="LaButti K."/>
            <person name="Lipzen A."/>
            <person name="Riley R."/>
            <person name="Salamov A."/>
            <person name="Simmons B.A."/>
            <person name="Magnuson J.K."/>
            <person name="Henrissat B."/>
            <person name="Mortensen U.H."/>
            <person name="Larsen T.O."/>
            <person name="Devries R.P."/>
            <person name="Grigoriev I.V."/>
            <person name="Machida M."/>
            <person name="Baker S.E."/>
            <person name="Andersen M.R."/>
            <person name="Cantor M.N."/>
            <person name="Hua S.X."/>
        </authorList>
    </citation>
    <scope>NUCLEOTIDE SEQUENCE [LARGE SCALE GENOMIC DNA]</scope>
    <source>
        <strain evidence="1 2">CBS 117616</strain>
    </source>
</reference>
<accession>A0ABQ6W030</accession>
<proteinExistence type="predicted"/>
<dbReference type="Proteomes" id="UP000325395">
    <property type="component" value="Unassembled WGS sequence"/>
</dbReference>
<evidence type="ECO:0000313" key="1">
    <source>
        <dbReference type="EMBL" id="KAE8410504.1"/>
    </source>
</evidence>